<comment type="caution">
    <text evidence="1">The sequence shown here is derived from an EMBL/GenBank/DDBJ whole genome shotgun (WGS) entry which is preliminary data.</text>
</comment>
<gene>
    <name evidence="1" type="ORF">PMEA_00029880</name>
</gene>
<keyword evidence="2" id="KW-1185">Reference proteome</keyword>
<dbReference type="Proteomes" id="UP001159428">
    <property type="component" value="Unassembled WGS sequence"/>
</dbReference>
<accession>A0AAU9XSF5</accession>
<protein>
    <submittedName>
        <fullName evidence="1">Uncharacterized protein</fullName>
    </submittedName>
</protein>
<sequence>MNVKFPHDLNRKLRPLSKKDKELQASLPILKPFFPDDYFCHFALLITAIRLPTNDINMAKFTD</sequence>
<evidence type="ECO:0000313" key="2">
    <source>
        <dbReference type="Proteomes" id="UP001159428"/>
    </source>
</evidence>
<organism evidence="1 2">
    <name type="scientific">Pocillopora meandrina</name>
    <dbReference type="NCBI Taxonomy" id="46732"/>
    <lineage>
        <taxon>Eukaryota</taxon>
        <taxon>Metazoa</taxon>
        <taxon>Cnidaria</taxon>
        <taxon>Anthozoa</taxon>
        <taxon>Hexacorallia</taxon>
        <taxon>Scleractinia</taxon>
        <taxon>Astrocoeniina</taxon>
        <taxon>Pocilloporidae</taxon>
        <taxon>Pocillopora</taxon>
    </lineage>
</organism>
<dbReference type="AlphaFoldDB" id="A0AAU9XSF5"/>
<reference evidence="1 2" key="1">
    <citation type="submission" date="2022-05" db="EMBL/GenBank/DDBJ databases">
        <authorList>
            <consortium name="Genoscope - CEA"/>
            <person name="William W."/>
        </authorList>
    </citation>
    <scope>NUCLEOTIDE SEQUENCE [LARGE SCALE GENOMIC DNA]</scope>
</reference>
<proteinExistence type="predicted"/>
<dbReference type="EMBL" id="CALNXJ010000063">
    <property type="protein sequence ID" value="CAH3157167.1"/>
    <property type="molecule type" value="Genomic_DNA"/>
</dbReference>
<evidence type="ECO:0000313" key="1">
    <source>
        <dbReference type="EMBL" id="CAH3157167.1"/>
    </source>
</evidence>
<name>A0AAU9XSF5_9CNID</name>